<dbReference type="GO" id="GO:0004176">
    <property type="term" value="F:ATP-dependent peptidase activity"/>
    <property type="evidence" value="ECO:0007669"/>
    <property type="project" value="InterPro"/>
</dbReference>
<dbReference type="Gene3D" id="1.20.58.760">
    <property type="entry name" value="Peptidase M41"/>
    <property type="match status" value="1"/>
</dbReference>
<gene>
    <name evidence="1" type="ORF">EXT02_00190</name>
</gene>
<keyword evidence="2" id="KW-1185">Reference proteome</keyword>
<evidence type="ECO:0000313" key="2">
    <source>
        <dbReference type="Proteomes" id="UP000289726"/>
    </source>
</evidence>
<dbReference type="EMBL" id="CP035949">
    <property type="protein sequence ID" value="QBF23656.1"/>
    <property type="molecule type" value="Genomic_DNA"/>
</dbReference>
<protein>
    <recommendedName>
        <fullName evidence="3">Peptidase M41 domain-containing protein</fullName>
    </recommendedName>
</protein>
<dbReference type="RefSeq" id="WP_130427298.1">
    <property type="nucleotide sequence ID" value="NZ_CP035949.1"/>
</dbReference>
<dbReference type="AlphaFoldDB" id="A0A4V0Z8W2"/>
<sequence length="376" mass="43136">MISKIPKLFWTKIAIIIFVIIGIKEFIDLPKKLSIDLNTNPTHIICDVVPVGACFTKPSINMSLKKHHLSSAKPHYNIYTDEKYIPLMPELLETQLMKEGKEHRDNKVMQIAIQAKEHQNKKFNCSIFQEEKKFLREIQPNGIIIEGFLDSCLLTQVILPSGSIFKYYMPTQDNIQTIKEIWCANGQILKPDFSHILHFSMMQTPTPLTPSQLTAYHEAGHALIVLQFPFALCSVAKIYIQETTTDLTADSMFFFGQTVVRHPKLNQGWQRLVLQAFGGVAAQQYLANQGKIPKEKIFSGIDDDFQFIEKLLMENNQLNKVDLNKLFQQAYNIVANNKDLLDIIAQEIDQKKLLQQIDIERIIKDNHMLVAKLRIG</sequence>
<dbReference type="SUPFAM" id="SSF140990">
    <property type="entry name" value="FtsH protease domain-like"/>
    <property type="match status" value="1"/>
</dbReference>
<accession>A0A4V0Z8W2</accession>
<dbReference type="InterPro" id="IPR037219">
    <property type="entry name" value="Peptidase_M41-like"/>
</dbReference>
<reference evidence="1 2" key="1">
    <citation type="submission" date="2019-02" db="EMBL/GenBank/DDBJ databases">
        <title>Draft Genome Sequence of Maize Bushy Stunt-like Phytoplasma group 16SrI-B (Aster yellows) in South Africa.</title>
        <authorList>
            <person name="Coetzee B."/>
            <person name="Douglas-Smit N."/>
            <person name="Maree H.J."/>
            <person name="Burger J.T."/>
            <person name="Kruger K."/>
            <person name="Pietersen G."/>
        </authorList>
    </citation>
    <scope>NUCLEOTIDE SEQUENCE [LARGE SCALE GENOMIC DNA]</scope>
    <source>
        <strain evidence="1 2">De Villa</strain>
    </source>
</reference>
<dbReference type="GO" id="GO:0006508">
    <property type="term" value="P:proteolysis"/>
    <property type="evidence" value="ECO:0007669"/>
    <property type="project" value="InterPro"/>
</dbReference>
<dbReference type="GO" id="GO:0005524">
    <property type="term" value="F:ATP binding"/>
    <property type="evidence" value="ECO:0007669"/>
    <property type="project" value="InterPro"/>
</dbReference>
<organism evidence="1 2">
    <name type="scientific">'Catharanthus roseus' aster yellows phytoplasma</name>
    <dbReference type="NCBI Taxonomy" id="1193712"/>
    <lineage>
        <taxon>Bacteria</taxon>
        <taxon>Bacillati</taxon>
        <taxon>Mycoplasmatota</taxon>
        <taxon>Mollicutes</taxon>
        <taxon>Acholeplasmatales</taxon>
        <taxon>Acholeplasmataceae</taxon>
        <taxon>Candidatus Phytoplasma</taxon>
        <taxon>16SrI (Aster yellows group)</taxon>
    </lineage>
</organism>
<dbReference type="Proteomes" id="UP000289726">
    <property type="component" value="Chromosome"/>
</dbReference>
<dbReference type="GO" id="GO:0004222">
    <property type="term" value="F:metalloendopeptidase activity"/>
    <property type="evidence" value="ECO:0007669"/>
    <property type="project" value="InterPro"/>
</dbReference>
<proteinExistence type="predicted"/>
<evidence type="ECO:0008006" key="3">
    <source>
        <dbReference type="Google" id="ProtNLM"/>
    </source>
</evidence>
<evidence type="ECO:0000313" key="1">
    <source>
        <dbReference type="EMBL" id="QBF23656.1"/>
    </source>
</evidence>
<name>A0A4V0Z8W2_9MOLU</name>